<sequence>MTELRVRFSKRRSDGVLWGKTAAQLLCLVAALFIAVAGLNTSGLLKMVPLGVAGVLVAVALLPVFGRPLVDFLPILLARLLLRATGEHEYRGGPFRLHSDEPALDGPRLPGDLSRLRFLTYRVGEDRSRDLGVVKDLADGSVVAVLEVRADTFALLDSGEQAQRVVGFGAVLNSLCRSDSPLSRVQILHRVIPESGDPVRRDWNVHGVHDTSLATTAYEELIAAQGRTAQRHESFVVLRLDPRRATARIKASGGGDEGAAAVLFAEITRVNRGLRAAGLTVRGWLPPRGLGYLIRTAFDPAATAMLDRRGGGQGDQQGGDTGSPSGVDPTVCHPMATATTRTTYATDSAVHRTWWIAEWPRADTGVPVGFLEPLLLRLTTRRTLSLVFEPVPTRKAQTRIDIQASADDARDTLNRRIDRRLKRSDRRETEGLARREAELVEGFAHFRFLGFVTATAATRDDLEIQAGTVEAALNESSVEPHVLHWEQDQGFWAAALPLARGLR</sequence>
<gene>
    <name evidence="4" type="ORF">DFJ66_2637</name>
</gene>
<evidence type="ECO:0000256" key="1">
    <source>
        <dbReference type="SAM" id="MobiDB-lite"/>
    </source>
</evidence>
<dbReference type="Pfam" id="PF11203">
    <property type="entry name" value="EccE"/>
    <property type="match status" value="1"/>
</dbReference>
<keyword evidence="2" id="KW-1133">Transmembrane helix</keyword>
<dbReference type="EMBL" id="RBXR01000001">
    <property type="protein sequence ID" value="RKT69416.1"/>
    <property type="molecule type" value="Genomic_DNA"/>
</dbReference>
<dbReference type="AlphaFoldDB" id="A0A495X7P8"/>
<protein>
    <recommendedName>
        <fullName evidence="3">Type VII secretion system protein EccE domain-containing protein</fullName>
    </recommendedName>
</protein>
<keyword evidence="5" id="KW-1185">Reference proteome</keyword>
<evidence type="ECO:0000313" key="4">
    <source>
        <dbReference type="EMBL" id="RKT69416.1"/>
    </source>
</evidence>
<comment type="caution">
    <text evidence="4">The sequence shown here is derived from an EMBL/GenBank/DDBJ whole genome shotgun (WGS) entry which is preliminary data.</text>
</comment>
<feature type="transmembrane region" description="Helical" evidence="2">
    <location>
        <begin position="47"/>
        <end position="65"/>
    </location>
</feature>
<evidence type="ECO:0000313" key="5">
    <source>
        <dbReference type="Proteomes" id="UP000272729"/>
    </source>
</evidence>
<organism evidence="4 5">
    <name type="scientific">Saccharothrix variisporea</name>
    <dbReference type="NCBI Taxonomy" id="543527"/>
    <lineage>
        <taxon>Bacteria</taxon>
        <taxon>Bacillati</taxon>
        <taxon>Actinomycetota</taxon>
        <taxon>Actinomycetes</taxon>
        <taxon>Pseudonocardiales</taxon>
        <taxon>Pseudonocardiaceae</taxon>
        <taxon>Saccharothrix</taxon>
    </lineage>
</organism>
<accession>A0A495X7P8</accession>
<evidence type="ECO:0000259" key="3">
    <source>
        <dbReference type="Pfam" id="PF11203"/>
    </source>
</evidence>
<feature type="domain" description="Type VII secretion system protein EccE" evidence="3">
    <location>
        <begin position="229"/>
        <end position="304"/>
    </location>
</feature>
<dbReference type="InterPro" id="IPR049978">
    <property type="entry name" value="SCO6880-like"/>
</dbReference>
<name>A0A495X7P8_9PSEU</name>
<feature type="compositionally biased region" description="Gly residues" evidence="1">
    <location>
        <begin position="311"/>
        <end position="321"/>
    </location>
</feature>
<reference evidence="4 5" key="1">
    <citation type="submission" date="2018-10" db="EMBL/GenBank/DDBJ databases">
        <title>Sequencing the genomes of 1000 actinobacteria strains.</title>
        <authorList>
            <person name="Klenk H.-P."/>
        </authorList>
    </citation>
    <scope>NUCLEOTIDE SEQUENCE [LARGE SCALE GENOMIC DNA]</scope>
    <source>
        <strain evidence="4 5">DSM 43911</strain>
    </source>
</reference>
<feature type="transmembrane region" description="Helical" evidence="2">
    <location>
        <begin position="21"/>
        <end position="41"/>
    </location>
</feature>
<evidence type="ECO:0000256" key="2">
    <source>
        <dbReference type="SAM" id="Phobius"/>
    </source>
</evidence>
<dbReference type="RefSeq" id="WP_170199353.1">
    <property type="nucleotide sequence ID" value="NZ_JBIUBA010000002.1"/>
</dbReference>
<keyword evidence="2" id="KW-0472">Membrane</keyword>
<dbReference type="NCBIfam" id="NF042935">
    <property type="entry name" value="SCO6880_fam"/>
    <property type="match status" value="1"/>
</dbReference>
<proteinExistence type="predicted"/>
<dbReference type="InterPro" id="IPR050051">
    <property type="entry name" value="EccE_dom"/>
</dbReference>
<keyword evidence="2" id="KW-0812">Transmembrane</keyword>
<feature type="region of interest" description="Disordered" evidence="1">
    <location>
        <begin position="305"/>
        <end position="330"/>
    </location>
</feature>
<dbReference type="Proteomes" id="UP000272729">
    <property type="component" value="Unassembled WGS sequence"/>
</dbReference>